<proteinExistence type="predicted"/>
<protein>
    <submittedName>
        <fullName evidence="1">Uncharacterized protein</fullName>
    </submittedName>
</protein>
<keyword evidence="2" id="KW-1185">Reference proteome</keyword>
<dbReference type="Proteomes" id="UP000249341">
    <property type="component" value="Unassembled WGS sequence"/>
</dbReference>
<name>A0A327Z6E5_9ACTN</name>
<evidence type="ECO:0000313" key="2">
    <source>
        <dbReference type="Proteomes" id="UP000249341"/>
    </source>
</evidence>
<dbReference type="AlphaFoldDB" id="A0A327Z6E5"/>
<organism evidence="1 2">
    <name type="scientific">Actinoplanes lutulentus</name>
    <dbReference type="NCBI Taxonomy" id="1287878"/>
    <lineage>
        <taxon>Bacteria</taxon>
        <taxon>Bacillati</taxon>
        <taxon>Actinomycetota</taxon>
        <taxon>Actinomycetes</taxon>
        <taxon>Micromonosporales</taxon>
        <taxon>Micromonosporaceae</taxon>
        <taxon>Actinoplanes</taxon>
    </lineage>
</organism>
<reference evidence="1 2" key="1">
    <citation type="submission" date="2018-06" db="EMBL/GenBank/DDBJ databases">
        <title>Genomic Encyclopedia of Type Strains, Phase III (KMG-III): the genomes of soil and plant-associated and newly described type strains.</title>
        <authorList>
            <person name="Whitman W."/>
        </authorList>
    </citation>
    <scope>NUCLEOTIDE SEQUENCE [LARGE SCALE GENOMIC DNA]</scope>
    <source>
        <strain evidence="1 2">CGMCC 4.7090</strain>
    </source>
</reference>
<evidence type="ECO:0000313" key="1">
    <source>
        <dbReference type="EMBL" id="RAK31314.1"/>
    </source>
</evidence>
<dbReference type="RefSeq" id="WP_146616912.1">
    <property type="nucleotide sequence ID" value="NZ_JACHWI010000010.1"/>
</dbReference>
<sequence length="137" mass="14378">MSALQFRTLFRGSSGQIDDGPQGVFLIRDAATFTAYWRILTSGHCTAAGEPLLIPEPAVDLSTEAVVLVAIGRRPTTGCAVGIDRVLVDTDTLLVEATETAPDGGFDMEVAPAHLVAIRSQDVATGAVVLRLSVVTQ</sequence>
<accession>A0A327Z6E5</accession>
<dbReference type="EMBL" id="QLMJ01000015">
    <property type="protein sequence ID" value="RAK31314.1"/>
    <property type="molecule type" value="Genomic_DNA"/>
</dbReference>
<gene>
    <name evidence="1" type="ORF">B0I29_115120</name>
</gene>
<comment type="caution">
    <text evidence="1">The sequence shown here is derived from an EMBL/GenBank/DDBJ whole genome shotgun (WGS) entry which is preliminary data.</text>
</comment>